<feature type="non-terminal residue" evidence="1">
    <location>
        <position position="1"/>
    </location>
</feature>
<accession>A0A0K2VJU3</accession>
<dbReference type="AlphaFoldDB" id="A0A0K2VJU3"/>
<name>A0A0K2VJU3_LEPSM</name>
<proteinExistence type="predicted"/>
<reference evidence="1" key="1">
    <citation type="submission" date="2014-05" db="EMBL/GenBank/DDBJ databases">
        <authorList>
            <person name="Chronopoulou M."/>
        </authorList>
    </citation>
    <scope>NUCLEOTIDE SEQUENCE</scope>
    <source>
        <tissue evidence="1">Whole organism</tissue>
    </source>
</reference>
<sequence>VNQGVFVVLLSNMQLCTSLHNNINFKNKKNLLYNILNLVLGRLPLGILPFTVKYPQSYYICIDSSNDQFYHMATEPNFLV</sequence>
<dbReference type="EMBL" id="HACA01033096">
    <property type="protein sequence ID" value="CDW50457.1"/>
    <property type="molecule type" value="Transcribed_RNA"/>
</dbReference>
<protein>
    <submittedName>
        <fullName evidence="1">Uncharacterized protein</fullName>
    </submittedName>
</protein>
<evidence type="ECO:0000313" key="1">
    <source>
        <dbReference type="EMBL" id="CDW50457.1"/>
    </source>
</evidence>
<organism evidence="1">
    <name type="scientific">Lepeophtheirus salmonis</name>
    <name type="common">Salmon louse</name>
    <name type="synonym">Caligus salmonis</name>
    <dbReference type="NCBI Taxonomy" id="72036"/>
    <lineage>
        <taxon>Eukaryota</taxon>
        <taxon>Metazoa</taxon>
        <taxon>Ecdysozoa</taxon>
        <taxon>Arthropoda</taxon>
        <taxon>Crustacea</taxon>
        <taxon>Multicrustacea</taxon>
        <taxon>Hexanauplia</taxon>
        <taxon>Copepoda</taxon>
        <taxon>Siphonostomatoida</taxon>
        <taxon>Caligidae</taxon>
        <taxon>Lepeophtheirus</taxon>
    </lineage>
</organism>